<evidence type="ECO:0000313" key="1">
    <source>
        <dbReference type="EMBL" id="RUP51288.1"/>
    </source>
</evidence>
<comment type="caution">
    <text evidence="1">The sequence shown here is derived from an EMBL/GenBank/DDBJ whole genome shotgun (WGS) entry which is preliminary data.</text>
</comment>
<sequence>MVLEARQTLALSGSKCRLDEVGTKYPPSVLIDMFGSVNIALREAGVVLPIPTTYELKFWFKKYFFALMWFKSELPVYEQFRYQKMIDQAFPDNILGCLFGRIRETEAVRRAGEPLKDEASPNNAVYVAYEIGGVRPPMPRIRVYEGTLLMSEGTWI</sequence>
<protein>
    <submittedName>
        <fullName evidence="1">Uncharacterized protein</fullName>
    </submittedName>
</protein>
<keyword evidence="2" id="KW-1185">Reference proteome</keyword>
<gene>
    <name evidence="1" type="ORF">BC936DRAFT_148990</name>
</gene>
<evidence type="ECO:0000313" key="2">
    <source>
        <dbReference type="Proteomes" id="UP000268093"/>
    </source>
</evidence>
<dbReference type="Proteomes" id="UP000268093">
    <property type="component" value="Unassembled WGS sequence"/>
</dbReference>
<dbReference type="AlphaFoldDB" id="A0A433DK89"/>
<proteinExistence type="predicted"/>
<accession>A0A433DK89</accession>
<reference evidence="1 2" key="1">
    <citation type="journal article" date="2018" name="New Phytol.">
        <title>Phylogenomics of Endogonaceae and evolution of mycorrhizas within Mucoromycota.</title>
        <authorList>
            <person name="Chang Y."/>
            <person name="Desiro A."/>
            <person name="Na H."/>
            <person name="Sandor L."/>
            <person name="Lipzen A."/>
            <person name="Clum A."/>
            <person name="Barry K."/>
            <person name="Grigoriev I.V."/>
            <person name="Martin F.M."/>
            <person name="Stajich J.E."/>
            <person name="Smith M.E."/>
            <person name="Bonito G."/>
            <person name="Spatafora J.W."/>
        </authorList>
    </citation>
    <scope>NUCLEOTIDE SEQUENCE [LARGE SCALE GENOMIC DNA]</scope>
    <source>
        <strain evidence="1 2">GMNB39</strain>
    </source>
</reference>
<name>A0A433DK89_9FUNG</name>
<dbReference type="EMBL" id="RBNI01000831">
    <property type="protein sequence ID" value="RUP51288.1"/>
    <property type="molecule type" value="Genomic_DNA"/>
</dbReference>
<organism evidence="1 2">
    <name type="scientific">Jimgerdemannia flammicorona</name>
    <dbReference type="NCBI Taxonomy" id="994334"/>
    <lineage>
        <taxon>Eukaryota</taxon>
        <taxon>Fungi</taxon>
        <taxon>Fungi incertae sedis</taxon>
        <taxon>Mucoromycota</taxon>
        <taxon>Mucoromycotina</taxon>
        <taxon>Endogonomycetes</taxon>
        <taxon>Endogonales</taxon>
        <taxon>Endogonaceae</taxon>
        <taxon>Jimgerdemannia</taxon>
    </lineage>
</organism>